<dbReference type="FunFam" id="3.40.50.300:FF:000221">
    <property type="entry name" value="Multidrug ABC transporter ATP-binding protein"/>
    <property type="match status" value="1"/>
</dbReference>
<dbReference type="InterPro" id="IPR011527">
    <property type="entry name" value="ABC1_TM_dom"/>
</dbReference>
<reference evidence="14 15" key="1">
    <citation type="submission" date="2019-05" db="EMBL/GenBank/DDBJ databases">
        <title>Draft genome sequence of Nonomuraea zeae DSM 100528.</title>
        <authorList>
            <person name="Saricaoglu S."/>
            <person name="Isik K."/>
        </authorList>
    </citation>
    <scope>NUCLEOTIDE SEQUENCE [LARGE SCALE GENOMIC DNA]</scope>
    <source>
        <strain evidence="14 15">DSM 100528</strain>
    </source>
</reference>
<sequence>MSDPDPPAPADRFTIDDFVRQGPREWRQLPKLVRGSFRLAWAAGRKELLLGAGLQVFNGVAIAAQLLIGRELLQALLGSGASGPSVIIPSLVAMVAVGTLQRFGAAAEQEQNELLRELVSQHAEGRILDVAGRVELAWFESPEFYNRLQRASMGSGMRTMQMVQGLFGLARSLAGTAGGVAVLLVLQPLLVPLLAVTALPLWIVMQRNSQATFRFFVGMTPLERARQYLAGLFTDRQTVKEVRAFDLSAYLRDRYDRLGAERVTELRGVTRTRLRRSLLGSLASALLVGATFAILGWLYAGGRLDLASAGVAAAALLQLSGALTMIGMGTTQLYEASLFVQDYTAFLALDERRPRAAKPAPPPFGELRADSVTFVYPGSSTPALRDVSLTIRAGQVTALVGENGSGKTTLAKLLAQLYRPTSGHIRWDGHDTGGYDQETLSASITVIFQDFVQYHLTARENIALGRHERLADTGAVHEAARLADADDFLSRLTEGYETILGKEFMGGTDLSIGQWQRVALARAFFRDAPFIVLDEPTAALDARAEHELFERIRQLFRDRTVLLISHRFSTVRSADHIYVLHEGEIDEHGTHEELMTSQGRYAELFTLQAASYLDPDGA</sequence>
<evidence type="ECO:0000256" key="4">
    <source>
        <dbReference type="ARBA" id="ARBA00022519"/>
    </source>
</evidence>
<keyword evidence="6" id="KW-0547">Nucleotide-binding</keyword>
<evidence type="ECO:0000256" key="10">
    <source>
        <dbReference type="ARBA" id="ARBA00023455"/>
    </source>
</evidence>
<keyword evidence="9 11" id="KW-0472">Membrane</keyword>
<dbReference type="InterPro" id="IPR036640">
    <property type="entry name" value="ABC1_TM_sf"/>
</dbReference>
<dbReference type="Gene3D" id="3.40.50.300">
    <property type="entry name" value="P-loop containing nucleotide triphosphate hydrolases"/>
    <property type="match status" value="1"/>
</dbReference>
<evidence type="ECO:0000256" key="9">
    <source>
        <dbReference type="ARBA" id="ARBA00023136"/>
    </source>
</evidence>
<dbReference type="PANTHER" id="PTHR24221:SF646">
    <property type="entry name" value="HAEMOLYSIN SECRETION ATP-BINDING PROTEIN"/>
    <property type="match status" value="1"/>
</dbReference>
<evidence type="ECO:0000256" key="1">
    <source>
        <dbReference type="ARBA" id="ARBA00004429"/>
    </source>
</evidence>
<evidence type="ECO:0000256" key="7">
    <source>
        <dbReference type="ARBA" id="ARBA00022840"/>
    </source>
</evidence>
<feature type="domain" description="ABC transmembrane type-1" evidence="13">
    <location>
        <begin position="49"/>
        <end position="335"/>
    </location>
</feature>
<keyword evidence="15" id="KW-1185">Reference proteome</keyword>
<dbReference type="InterPro" id="IPR027417">
    <property type="entry name" value="P-loop_NTPase"/>
</dbReference>
<dbReference type="EMBL" id="VCKX01000186">
    <property type="protein sequence ID" value="TMR26807.1"/>
    <property type="molecule type" value="Genomic_DNA"/>
</dbReference>
<feature type="transmembrane region" description="Helical" evidence="11">
    <location>
        <begin position="48"/>
        <end position="68"/>
    </location>
</feature>
<feature type="domain" description="ABC transporter" evidence="12">
    <location>
        <begin position="367"/>
        <end position="607"/>
    </location>
</feature>
<dbReference type="Pfam" id="PF00005">
    <property type="entry name" value="ABC_tran"/>
    <property type="match status" value="1"/>
</dbReference>
<keyword evidence="3" id="KW-1003">Cell membrane</keyword>
<dbReference type="SUPFAM" id="SSF90123">
    <property type="entry name" value="ABC transporter transmembrane region"/>
    <property type="match status" value="1"/>
</dbReference>
<dbReference type="PANTHER" id="PTHR24221">
    <property type="entry name" value="ATP-BINDING CASSETTE SUB-FAMILY B"/>
    <property type="match status" value="1"/>
</dbReference>
<dbReference type="AlphaFoldDB" id="A0A5S4G185"/>
<evidence type="ECO:0000313" key="14">
    <source>
        <dbReference type="EMBL" id="TMR26807.1"/>
    </source>
</evidence>
<dbReference type="RefSeq" id="WP_138695281.1">
    <property type="nucleotide sequence ID" value="NZ_JBHSAZ010000114.1"/>
</dbReference>
<dbReference type="GO" id="GO:0016887">
    <property type="term" value="F:ATP hydrolysis activity"/>
    <property type="evidence" value="ECO:0007669"/>
    <property type="project" value="InterPro"/>
</dbReference>
<dbReference type="InterPro" id="IPR039421">
    <property type="entry name" value="Type_1_exporter"/>
</dbReference>
<protein>
    <submittedName>
        <fullName evidence="14">ABC transporter ATP-binding protein</fullName>
    </submittedName>
</protein>
<dbReference type="InterPro" id="IPR003593">
    <property type="entry name" value="AAA+_ATPase"/>
</dbReference>
<dbReference type="SUPFAM" id="SSF52540">
    <property type="entry name" value="P-loop containing nucleoside triphosphate hydrolases"/>
    <property type="match status" value="1"/>
</dbReference>
<keyword evidence="4" id="KW-0997">Cell inner membrane</keyword>
<keyword evidence="7 14" id="KW-0067">ATP-binding</keyword>
<organism evidence="14 15">
    <name type="scientific">Nonomuraea zeae</name>
    <dbReference type="NCBI Taxonomy" id="1642303"/>
    <lineage>
        <taxon>Bacteria</taxon>
        <taxon>Bacillati</taxon>
        <taxon>Actinomycetota</taxon>
        <taxon>Actinomycetes</taxon>
        <taxon>Streptosporangiales</taxon>
        <taxon>Streptosporangiaceae</taxon>
        <taxon>Nonomuraea</taxon>
    </lineage>
</organism>
<evidence type="ECO:0000256" key="5">
    <source>
        <dbReference type="ARBA" id="ARBA00022692"/>
    </source>
</evidence>
<dbReference type="InterPro" id="IPR003439">
    <property type="entry name" value="ABC_transporter-like_ATP-bd"/>
</dbReference>
<comment type="caution">
    <text evidence="14">The sequence shown here is derived from an EMBL/GenBank/DDBJ whole genome shotgun (WGS) entry which is preliminary data.</text>
</comment>
<evidence type="ECO:0000259" key="12">
    <source>
        <dbReference type="PROSITE" id="PS50893"/>
    </source>
</evidence>
<dbReference type="GO" id="GO:0005524">
    <property type="term" value="F:ATP binding"/>
    <property type="evidence" value="ECO:0007669"/>
    <property type="project" value="UniProtKB-KW"/>
</dbReference>
<keyword evidence="8 11" id="KW-1133">Transmembrane helix</keyword>
<gene>
    <name evidence="14" type="ORF">ETD85_41295</name>
</gene>
<comment type="subcellular location">
    <subcellularLocation>
        <location evidence="1">Cell inner membrane</location>
        <topology evidence="1">Multi-pass membrane protein</topology>
    </subcellularLocation>
</comment>
<evidence type="ECO:0000256" key="8">
    <source>
        <dbReference type="ARBA" id="ARBA00022989"/>
    </source>
</evidence>
<evidence type="ECO:0000256" key="3">
    <source>
        <dbReference type="ARBA" id="ARBA00022475"/>
    </source>
</evidence>
<feature type="transmembrane region" description="Helical" evidence="11">
    <location>
        <begin position="80"/>
        <end position="100"/>
    </location>
</feature>
<dbReference type="Gene3D" id="1.20.1560.10">
    <property type="entry name" value="ABC transporter type 1, transmembrane domain"/>
    <property type="match status" value="1"/>
</dbReference>
<dbReference type="SMART" id="SM00382">
    <property type="entry name" value="AAA"/>
    <property type="match status" value="1"/>
</dbReference>
<name>A0A5S4G185_9ACTN</name>
<dbReference type="GO" id="GO:0140359">
    <property type="term" value="F:ABC-type transporter activity"/>
    <property type="evidence" value="ECO:0007669"/>
    <property type="project" value="InterPro"/>
</dbReference>
<comment type="similarity">
    <text evidence="10">Belongs to the ABC transporter superfamily. Siderophore-Fe(3+) uptake transporter (SIUT) (TC 3.A.1.21) family.</text>
</comment>
<dbReference type="PROSITE" id="PS50929">
    <property type="entry name" value="ABC_TM1F"/>
    <property type="match status" value="1"/>
</dbReference>
<dbReference type="GO" id="GO:0034040">
    <property type="term" value="F:ATPase-coupled lipid transmembrane transporter activity"/>
    <property type="evidence" value="ECO:0007669"/>
    <property type="project" value="TreeGrafter"/>
</dbReference>
<evidence type="ECO:0000256" key="2">
    <source>
        <dbReference type="ARBA" id="ARBA00022448"/>
    </source>
</evidence>
<keyword evidence="5 11" id="KW-0812">Transmembrane</keyword>
<proteinExistence type="inferred from homology"/>
<accession>A0A5S4G185</accession>
<evidence type="ECO:0000259" key="13">
    <source>
        <dbReference type="PROSITE" id="PS50929"/>
    </source>
</evidence>
<evidence type="ECO:0000256" key="11">
    <source>
        <dbReference type="SAM" id="Phobius"/>
    </source>
</evidence>
<dbReference type="OrthoDB" id="9806127at2"/>
<dbReference type="PROSITE" id="PS50893">
    <property type="entry name" value="ABC_TRANSPORTER_2"/>
    <property type="match status" value="1"/>
</dbReference>
<keyword evidence="2" id="KW-0813">Transport</keyword>
<evidence type="ECO:0000256" key="6">
    <source>
        <dbReference type="ARBA" id="ARBA00022741"/>
    </source>
</evidence>
<evidence type="ECO:0000313" key="15">
    <source>
        <dbReference type="Proteomes" id="UP000306628"/>
    </source>
</evidence>
<dbReference type="GO" id="GO:0005886">
    <property type="term" value="C:plasma membrane"/>
    <property type="evidence" value="ECO:0007669"/>
    <property type="project" value="UniProtKB-SubCell"/>
</dbReference>
<dbReference type="Proteomes" id="UP000306628">
    <property type="component" value="Unassembled WGS sequence"/>
</dbReference>
<feature type="transmembrane region" description="Helical" evidence="11">
    <location>
        <begin position="277"/>
        <end position="300"/>
    </location>
</feature>
<feature type="transmembrane region" description="Helical" evidence="11">
    <location>
        <begin position="189"/>
        <end position="205"/>
    </location>
</feature>